<dbReference type="Gene3D" id="3.30.450.40">
    <property type="match status" value="1"/>
</dbReference>
<dbReference type="Gene3D" id="3.30.470.20">
    <property type="entry name" value="ATP-grasp fold, B domain"/>
    <property type="match status" value="1"/>
</dbReference>
<reference evidence="4" key="1">
    <citation type="submission" date="2024-05" db="EMBL/GenBank/DDBJ databases">
        <title>30 novel species of actinomycetes from the DSMZ collection.</title>
        <authorList>
            <person name="Nouioui I."/>
        </authorList>
    </citation>
    <scope>NUCLEOTIDE SEQUENCE</scope>
    <source>
        <strain evidence="4">DSM 41529</strain>
    </source>
</reference>
<dbReference type="SUPFAM" id="SSF56059">
    <property type="entry name" value="Glutathione synthetase ATP-binding domain-like"/>
    <property type="match status" value="1"/>
</dbReference>
<dbReference type="EMBL" id="JAVRFD010000003">
    <property type="protein sequence ID" value="MDT0542652.1"/>
    <property type="molecule type" value="Genomic_DNA"/>
</dbReference>
<accession>A0ABU2X9Z6</accession>
<dbReference type="Pfam" id="PF13581">
    <property type="entry name" value="HATPase_c_2"/>
    <property type="match status" value="1"/>
</dbReference>
<dbReference type="InterPro" id="IPR003594">
    <property type="entry name" value="HATPase_dom"/>
</dbReference>
<dbReference type="SUPFAM" id="SSF81606">
    <property type="entry name" value="PP2C-like"/>
    <property type="match status" value="1"/>
</dbReference>
<proteinExistence type="predicted"/>
<name>A0ABU2X9Z6_9ACTN</name>
<dbReference type="SUPFAM" id="SSF55874">
    <property type="entry name" value="ATPase domain of HSP90 chaperone/DNA topoisomerase II/histidine kinase"/>
    <property type="match status" value="1"/>
</dbReference>
<dbReference type="InterPro" id="IPR036457">
    <property type="entry name" value="PPM-type-like_dom_sf"/>
</dbReference>
<keyword evidence="5" id="KW-1185">Reference proteome</keyword>
<dbReference type="Gene3D" id="3.30.565.10">
    <property type="entry name" value="Histidine kinase-like ATPase, C-terminal domain"/>
    <property type="match status" value="1"/>
</dbReference>
<dbReference type="RefSeq" id="WP_311723011.1">
    <property type="nucleotide sequence ID" value="NZ_JAVRFD010000003.1"/>
</dbReference>
<dbReference type="Gene3D" id="3.60.40.10">
    <property type="entry name" value="PPM-type phosphatase domain"/>
    <property type="match status" value="1"/>
</dbReference>
<feature type="domain" description="GAF" evidence="2">
    <location>
        <begin position="400"/>
        <end position="589"/>
    </location>
</feature>
<dbReference type="PANTHER" id="PTHR43156">
    <property type="entry name" value="STAGE II SPORULATION PROTEIN E-RELATED"/>
    <property type="match status" value="1"/>
</dbReference>
<dbReference type="InterPro" id="IPR052016">
    <property type="entry name" value="Bact_Sigma-Reg"/>
</dbReference>
<dbReference type="CDD" id="cd00130">
    <property type="entry name" value="PAS"/>
    <property type="match status" value="1"/>
</dbReference>
<organism evidence="4 5">
    <name type="scientific">Streptomyces lonegramiae</name>
    <dbReference type="NCBI Taxonomy" id="3075524"/>
    <lineage>
        <taxon>Bacteria</taxon>
        <taxon>Bacillati</taxon>
        <taxon>Actinomycetota</taxon>
        <taxon>Actinomycetes</taxon>
        <taxon>Kitasatosporales</taxon>
        <taxon>Streptomycetaceae</taxon>
        <taxon>Streptomyces</taxon>
    </lineage>
</organism>
<dbReference type="Pfam" id="PF08448">
    <property type="entry name" value="PAS_4"/>
    <property type="match status" value="1"/>
</dbReference>
<keyword evidence="1" id="KW-0378">Hydrolase</keyword>
<dbReference type="PANTHER" id="PTHR43156:SF2">
    <property type="entry name" value="STAGE II SPORULATION PROTEIN E"/>
    <property type="match status" value="1"/>
</dbReference>
<dbReference type="SUPFAM" id="SSF55781">
    <property type="entry name" value="GAF domain-like"/>
    <property type="match status" value="1"/>
</dbReference>
<evidence type="ECO:0000313" key="4">
    <source>
        <dbReference type="EMBL" id="MDT0542652.1"/>
    </source>
</evidence>
<dbReference type="Pfam" id="PF07228">
    <property type="entry name" value="SpoIIE"/>
    <property type="match status" value="1"/>
</dbReference>
<dbReference type="InterPro" id="IPR001932">
    <property type="entry name" value="PPM-type_phosphatase-like_dom"/>
</dbReference>
<dbReference type="InterPro" id="IPR036890">
    <property type="entry name" value="HATPase_C_sf"/>
</dbReference>
<evidence type="ECO:0000259" key="2">
    <source>
        <dbReference type="SMART" id="SM00065"/>
    </source>
</evidence>
<dbReference type="SMART" id="SM00331">
    <property type="entry name" value="PP2C_SIG"/>
    <property type="match status" value="1"/>
</dbReference>
<evidence type="ECO:0000259" key="3">
    <source>
        <dbReference type="SMART" id="SM00331"/>
    </source>
</evidence>
<dbReference type="InterPro" id="IPR035965">
    <property type="entry name" value="PAS-like_dom_sf"/>
</dbReference>
<dbReference type="SMART" id="SM00065">
    <property type="entry name" value="GAF"/>
    <property type="match status" value="1"/>
</dbReference>
<feature type="domain" description="PPM-type phosphatase" evidence="3">
    <location>
        <begin position="607"/>
        <end position="833"/>
    </location>
</feature>
<gene>
    <name evidence="4" type="ORF">RND15_07965</name>
</gene>
<dbReference type="SUPFAM" id="SSF55785">
    <property type="entry name" value="PYP-like sensor domain (PAS domain)"/>
    <property type="match status" value="1"/>
</dbReference>
<evidence type="ECO:0000313" key="5">
    <source>
        <dbReference type="Proteomes" id="UP001180754"/>
    </source>
</evidence>
<protein>
    <submittedName>
        <fullName evidence="4">SpoIIE family protein phosphatase</fullName>
    </submittedName>
</protein>
<dbReference type="InterPro" id="IPR013656">
    <property type="entry name" value="PAS_4"/>
</dbReference>
<sequence>MRIGLITPEPGHPLLAAATALLTPRHRVEAVDPGAWDGAPDEPDSFGALADVYLLKARTPRALGLARYLEQRGAPVLNAAGATELCQDRTAMAALALRAGMPFARTRTVSALARLSAEELAYPVVIKSRHSRRHDLVARVDDAAGLRALRAVWPDEPVVVQRFTENSGWDHKLWVIEDRLFAAVRRSELADPGRGPALSLGPGELPEGWARPGDGWNGRIGTRHRDGHRVELAVQAHLLTDVGGVTHWLVAAGPEAAAAMESGRSEEPEEAGQSEEARLLSDWTLDQMPVPVAIYDTRVRLVDANAAMTRITGRRLEEIRGLRLREMDPRPVFQELDRLQEQVLRTGEGVRHESYGRGMSGVPGKRARACYLIPIKDAAGRVRGMSALVFDDTEQHWARRRLTIVNEASVRIGTTLDVTRTAQELADVAVGRFADFVTVDLLDSIYHGQEPTVGPASRAVDFRRIAQQSVLPGCPEASLEAGGADSWPEYSPPAQALTTGRGVRHTVRDPEFRRWTDEVPRRAEAVRRYGMHSVMAVPMSARGTTLGVAMFYRHRTREPFDDDDLLLAEEITARAAVCVDNARRYTRERAVSLAIQRSMLPRHGMRQAAASIASRYLPAGTAAGLGGDWFDVIRLSGARIGLVVGDVVGHGVHAVATMGRLRTAVRTLADIGLPPDELLTHLDDLVIRLDEEEAHTAGEGKGTAGELGATCLYGVYDPITRTASFASAGHPAPVVVTPGGAVTLPRVPPGPPLGVGGLPFETVDLELPEDSTLVLYTDGLLRSAARDPDEGLALLCRALAGRAESPERVCQSVLDALTPERGGDDIALLVARTRALDAGCVAIRDVPATPATVAEARRWASRQLMAWGLEEAVFTTELVVSELVTNAIRHASSPIQLRLIHDTGLICEVSDASSTAPHMRRARSFDEGGRGLLLVAQLTQRWGTRQTAHGKVIWAEQSLPAGRPDAAVSISA</sequence>
<dbReference type="Pfam" id="PF01590">
    <property type="entry name" value="GAF"/>
    <property type="match status" value="1"/>
</dbReference>
<dbReference type="Proteomes" id="UP001180754">
    <property type="component" value="Unassembled WGS sequence"/>
</dbReference>
<comment type="caution">
    <text evidence="4">The sequence shown here is derived from an EMBL/GenBank/DDBJ whole genome shotgun (WGS) entry which is preliminary data.</text>
</comment>
<dbReference type="Gene3D" id="3.30.450.20">
    <property type="entry name" value="PAS domain"/>
    <property type="match status" value="1"/>
</dbReference>
<dbReference type="InterPro" id="IPR003018">
    <property type="entry name" value="GAF"/>
</dbReference>
<dbReference type="InterPro" id="IPR000014">
    <property type="entry name" value="PAS"/>
</dbReference>
<evidence type="ECO:0000256" key="1">
    <source>
        <dbReference type="ARBA" id="ARBA00022801"/>
    </source>
</evidence>
<dbReference type="NCBIfam" id="TIGR00229">
    <property type="entry name" value="sensory_box"/>
    <property type="match status" value="1"/>
</dbReference>
<dbReference type="CDD" id="cd16936">
    <property type="entry name" value="HATPase_RsbW-like"/>
    <property type="match status" value="1"/>
</dbReference>
<dbReference type="InterPro" id="IPR029016">
    <property type="entry name" value="GAF-like_dom_sf"/>
</dbReference>